<name>A0A645CFI2_9ZZZZ</name>
<gene>
    <name evidence="2" type="ORF">SDC9_122730</name>
</gene>
<feature type="domain" description="Gamma-glutamylcyclotransferase AIG2-like" evidence="1">
    <location>
        <begin position="7"/>
        <end position="72"/>
    </location>
</feature>
<dbReference type="SUPFAM" id="SSF110857">
    <property type="entry name" value="Gamma-glutamyl cyclotransferase-like"/>
    <property type="match status" value="1"/>
</dbReference>
<reference evidence="2" key="1">
    <citation type="submission" date="2019-08" db="EMBL/GenBank/DDBJ databases">
        <authorList>
            <person name="Kucharzyk K."/>
            <person name="Murdoch R.W."/>
            <person name="Higgins S."/>
            <person name="Loffler F."/>
        </authorList>
    </citation>
    <scope>NUCLEOTIDE SEQUENCE</scope>
</reference>
<evidence type="ECO:0000313" key="2">
    <source>
        <dbReference type="EMBL" id="MPM75736.1"/>
    </source>
</evidence>
<dbReference type="Pfam" id="PF06094">
    <property type="entry name" value="GGACT"/>
    <property type="match status" value="1"/>
</dbReference>
<dbReference type="EMBL" id="VSSQ01026824">
    <property type="protein sequence ID" value="MPM75736.1"/>
    <property type="molecule type" value="Genomic_DNA"/>
</dbReference>
<dbReference type="InterPro" id="IPR009288">
    <property type="entry name" value="AIG2-like_dom"/>
</dbReference>
<dbReference type="Gene3D" id="3.10.490.10">
    <property type="entry name" value="Gamma-glutamyl cyclotransferase-like"/>
    <property type="match status" value="1"/>
</dbReference>
<comment type="caution">
    <text evidence="2">The sequence shown here is derived from an EMBL/GenBank/DDBJ whole genome shotgun (WGS) entry which is preliminary data.</text>
</comment>
<dbReference type="InterPro" id="IPR036568">
    <property type="entry name" value="GGCT-like_sf"/>
</dbReference>
<dbReference type="AlphaFoldDB" id="A0A645CFI2"/>
<accession>A0A645CFI2</accession>
<protein>
    <recommendedName>
        <fullName evidence="1">Gamma-glutamylcyclotransferase AIG2-like domain-containing protein</fullName>
    </recommendedName>
</protein>
<evidence type="ECO:0000259" key="1">
    <source>
        <dbReference type="Pfam" id="PF06094"/>
    </source>
</evidence>
<organism evidence="2">
    <name type="scientific">bioreactor metagenome</name>
    <dbReference type="NCBI Taxonomy" id="1076179"/>
    <lineage>
        <taxon>unclassified sequences</taxon>
        <taxon>metagenomes</taxon>
        <taxon>ecological metagenomes</taxon>
    </lineage>
</organism>
<sequence length="77" mass="9267">MELKDFDKSLVELDKLENYTKDNNLNCEYLRKEVKVKLEDGSIEKAYYYEYNPESNINENDNLIPVSYGDWKVYMNK</sequence>
<proteinExistence type="predicted"/>